<reference evidence="3 5" key="2">
    <citation type="submission" date="2022-08" db="EMBL/GenBank/DDBJ databases">
        <title>Whole genome sequencing-based tracing of a 2022 introduction and outbreak of Xanthomonas hortorum pv. pelargonii.</title>
        <authorList>
            <person name="Iruegas-Bocardo F."/>
            <person name="Weisberg A.K."/>
            <person name="Riutta E.R."/>
            <person name="Kilday K."/>
            <person name="Bonkowski J.C."/>
            <person name="Creswell T."/>
            <person name="Daughtrey M.L."/>
            <person name="Rane K."/>
            <person name="Grunwald N.J."/>
            <person name="Chang J.H."/>
            <person name="Putnam M.L."/>
        </authorList>
    </citation>
    <scope>NUCLEOTIDE SEQUENCE [LARGE SCALE GENOMIC DNA]</scope>
    <source>
        <strain evidence="3 5">22-325</strain>
    </source>
</reference>
<protein>
    <submittedName>
        <fullName evidence="2">Uncharacterized protein</fullName>
    </submittedName>
</protein>
<reference evidence="2 4" key="1">
    <citation type="submission" date="2016-08" db="EMBL/GenBank/DDBJ databases">
        <authorList>
            <person name="Seilhamer J.J."/>
        </authorList>
    </citation>
    <scope>NUCLEOTIDE SEQUENCE [LARGE SCALE GENOMIC DNA]</scope>
    <source>
        <strain evidence="2 4">CFBP7245</strain>
    </source>
</reference>
<evidence type="ECO:0000313" key="4">
    <source>
        <dbReference type="Proteomes" id="UP000238908"/>
    </source>
</evidence>
<keyword evidence="5" id="KW-1185">Reference proteome</keyword>
<proteinExistence type="predicted"/>
<dbReference type="Proteomes" id="UP000238908">
    <property type="component" value="Unassembled WGS sequence"/>
</dbReference>
<keyword evidence="1" id="KW-0472">Membrane</keyword>
<dbReference type="Proteomes" id="UP001304534">
    <property type="component" value="Chromosome"/>
</dbReference>
<feature type="transmembrane region" description="Helical" evidence="1">
    <location>
        <begin position="67"/>
        <end position="90"/>
    </location>
</feature>
<name>A0A2S7C257_9XANT</name>
<evidence type="ECO:0000313" key="2">
    <source>
        <dbReference type="EMBL" id="PPU55663.1"/>
    </source>
</evidence>
<dbReference type="EMBL" id="CP103840">
    <property type="protein sequence ID" value="WOB27188.1"/>
    <property type="molecule type" value="Genomic_DNA"/>
</dbReference>
<organism evidence="2 4">
    <name type="scientific">Xanthomonas dyei</name>
    <dbReference type="NCBI Taxonomy" id="743699"/>
    <lineage>
        <taxon>Bacteria</taxon>
        <taxon>Pseudomonadati</taxon>
        <taxon>Pseudomonadota</taxon>
        <taxon>Gammaproteobacteria</taxon>
        <taxon>Lysobacterales</taxon>
        <taxon>Lysobacteraceae</taxon>
        <taxon>Xanthomonas</taxon>
    </lineage>
</organism>
<accession>A0A2S7C257</accession>
<dbReference type="GeneID" id="95583057"/>
<dbReference type="AlphaFoldDB" id="A0A2S7C257"/>
<dbReference type="RefSeq" id="WP_104616009.1">
    <property type="nucleotide sequence ID" value="NZ_CP103837.1"/>
</dbReference>
<sequence>MRRLSIGGLLLCLPYLALTMLCVWIANTGADPKGRFVMLQLPLTPQYELLRGFGSTHILSELSWAGAYALLFPPMLAALYLLGYCIQVLIERPSVDL</sequence>
<evidence type="ECO:0000256" key="1">
    <source>
        <dbReference type="SAM" id="Phobius"/>
    </source>
</evidence>
<evidence type="ECO:0000313" key="3">
    <source>
        <dbReference type="EMBL" id="WOB27188.1"/>
    </source>
</evidence>
<dbReference type="EMBL" id="MDEE01000017">
    <property type="protein sequence ID" value="PPU55663.1"/>
    <property type="molecule type" value="Genomic_DNA"/>
</dbReference>
<evidence type="ECO:0000313" key="5">
    <source>
        <dbReference type="Proteomes" id="UP001304534"/>
    </source>
</evidence>
<keyword evidence="1" id="KW-1133">Transmembrane helix</keyword>
<gene>
    <name evidence="3" type="ORF">NYR99_04255</name>
    <name evidence="2" type="ORF">XdyCFBP7245_12890</name>
</gene>
<keyword evidence="1" id="KW-0812">Transmembrane</keyword>